<dbReference type="STRING" id="42156.A0A3P7JW89"/>
<dbReference type="InterPro" id="IPR000873">
    <property type="entry name" value="AMP-dep_synth/lig_dom"/>
</dbReference>
<keyword evidence="3" id="KW-1185">Reference proteome</keyword>
<dbReference type="PANTHER" id="PTHR22754:SF32">
    <property type="entry name" value="DISCO-INTERACTING PROTEIN 2"/>
    <property type="match status" value="1"/>
</dbReference>
<dbReference type="Pfam" id="PF00501">
    <property type="entry name" value="AMP-binding"/>
    <property type="match status" value="1"/>
</dbReference>
<gene>
    <name evidence="2" type="ORF">NLS_LOCUS9996</name>
</gene>
<proteinExistence type="predicted"/>
<dbReference type="OrthoDB" id="69964at2759"/>
<reference evidence="2 3" key="1">
    <citation type="submission" date="2018-08" db="EMBL/GenBank/DDBJ databases">
        <authorList>
            <person name="Laetsch R D."/>
            <person name="Stevens L."/>
            <person name="Kumar S."/>
            <person name="Blaxter L. M."/>
        </authorList>
    </citation>
    <scope>NUCLEOTIDE SEQUENCE [LARGE SCALE GENOMIC DNA]</scope>
</reference>
<evidence type="ECO:0000313" key="2">
    <source>
        <dbReference type="EMBL" id="VDM92969.1"/>
    </source>
</evidence>
<organism evidence="2 3">
    <name type="scientific">Litomosoides sigmodontis</name>
    <name type="common">Filarial nematode worm</name>
    <dbReference type="NCBI Taxonomy" id="42156"/>
    <lineage>
        <taxon>Eukaryota</taxon>
        <taxon>Metazoa</taxon>
        <taxon>Ecdysozoa</taxon>
        <taxon>Nematoda</taxon>
        <taxon>Chromadorea</taxon>
        <taxon>Rhabditida</taxon>
        <taxon>Spirurina</taxon>
        <taxon>Spiruromorpha</taxon>
        <taxon>Filarioidea</taxon>
        <taxon>Onchocercidae</taxon>
        <taxon>Litomosoides</taxon>
    </lineage>
</organism>
<name>A0A3P7JW89_LITSI</name>
<dbReference type="Gene3D" id="3.40.50.12780">
    <property type="entry name" value="N-terminal domain of ligase-like"/>
    <property type="match status" value="1"/>
</dbReference>
<protein>
    <recommendedName>
        <fullName evidence="1">AMP-dependent synthetase/ligase domain-containing protein</fullName>
    </recommendedName>
</protein>
<dbReference type="OMA" id="SHILHEC"/>
<dbReference type="InterPro" id="IPR042099">
    <property type="entry name" value="ANL_N_sf"/>
</dbReference>
<dbReference type="Proteomes" id="UP000277928">
    <property type="component" value="Unassembled WGS sequence"/>
</dbReference>
<evidence type="ECO:0000313" key="3">
    <source>
        <dbReference type="Proteomes" id="UP000277928"/>
    </source>
</evidence>
<dbReference type="EMBL" id="UYRX01002248">
    <property type="protein sequence ID" value="VDM92969.1"/>
    <property type="molecule type" value="Genomic_DNA"/>
</dbReference>
<dbReference type="SUPFAM" id="SSF56801">
    <property type="entry name" value="Acetyl-CoA synthetase-like"/>
    <property type="match status" value="1"/>
</dbReference>
<accession>A0A3P7JW89</accession>
<feature type="non-terminal residue" evidence="2">
    <location>
        <position position="427"/>
    </location>
</feature>
<evidence type="ECO:0000259" key="1">
    <source>
        <dbReference type="Pfam" id="PF00501"/>
    </source>
</evidence>
<dbReference type="AlphaFoldDB" id="A0A3P7JW89"/>
<sequence length="427" mass="47211">MFPVNLQHFSETSTMTGEYGNISADHSVDESIIRLDVGSKVDVATETKPELFVIRSTGEKSHRPSTSNMCRLSNGGTTAELASVESLNETFEAILESLRRSLKKHQPRNMSSGRTVLTKGVSVAVRKFNPLHSYKKLSLKRFKDERNFVEQKLTTFTRISDLGLGRRCIKVSDLKCCKYFYESHILHECRLMSFQRPKKKPLHEYYNDDDAELEALAKVVDPLAPRPEGSMICPARGDHASVSTSLPRSIDSALHKYGTSQSRMVAAVVLDHSARPAYSLTYGKLLSRANKVAHMLLTKLVSGIVGKEKVQLCKSGDRVALVYPNTEPLSFLVAFYGCILAGVIPVPVEVPLTRRDAGIQQLGFLLGSCGVKVALTSDACYKGLPKRSSSNQSYPNSGAPLIPGGEIIDFKGWPRLVWLTTEHLVRL</sequence>
<dbReference type="PANTHER" id="PTHR22754">
    <property type="entry name" value="DISCO-INTERACTING PROTEIN 2 DIP2 -RELATED"/>
    <property type="match status" value="1"/>
</dbReference>
<feature type="domain" description="AMP-dependent synthetase/ligase" evidence="1">
    <location>
        <begin position="275"/>
        <end position="379"/>
    </location>
</feature>